<accession>A0A418YIF3</accession>
<dbReference type="RefSeq" id="WP_119909238.1">
    <property type="nucleotide sequence ID" value="NZ_QZCH01000002.1"/>
</dbReference>
<dbReference type="InterPro" id="IPR049900">
    <property type="entry name" value="PKS_mFAS_DH"/>
</dbReference>
<dbReference type="Proteomes" id="UP000283255">
    <property type="component" value="Unassembled WGS sequence"/>
</dbReference>
<proteinExistence type="predicted"/>
<feature type="region of interest" description="C-terminal hotdog fold" evidence="1">
    <location>
        <begin position="151"/>
        <end position="308"/>
    </location>
</feature>
<keyword evidence="4" id="KW-1185">Reference proteome</keyword>
<dbReference type="EMBL" id="QZCH01000002">
    <property type="protein sequence ID" value="RJG50436.1"/>
    <property type="molecule type" value="Genomic_DNA"/>
</dbReference>
<reference evidence="3 4" key="1">
    <citation type="submission" date="2018-09" db="EMBL/GenBank/DDBJ databases">
        <authorList>
            <person name="Wang F."/>
        </authorList>
    </citation>
    <scope>NUCLEOTIDE SEQUENCE [LARGE SCALE GENOMIC DNA]</scope>
    <source>
        <strain evidence="3 4">PLHSC7-2</strain>
    </source>
</reference>
<evidence type="ECO:0000313" key="3">
    <source>
        <dbReference type="EMBL" id="RJG50436.1"/>
    </source>
</evidence>
<dbReference type="PROSITE" id="PS52019">
    <property type="entry name" value="PKS_MFAS_DH"/>
    <property type="match status" value="1"/>
</dbReference>
<evidence type="ECO:0000256" key="1">
    <source>
        <dbReference type="PROSITE-ProRule" id="PRU01363"/>
    </source>
</evidence>
<feature type="region of interest" description="N-terminal hotdog fold" evidence="1">
    <location>
        <begin position="4"/>
        <end position="138"/>
    </location>
</feature>
<comment type="caution">
    <text evidence="3">The sequence shown here is derived from an EMBL/GenBank/DDBJ whole genome shotgun (WGS) entry which is preliminary data.</text>
</comment>
<dbReference type="Gene3D" id="3.10.129.110">
    <property type="entry name" value="Polyketide synthase dehydratase"/>
    <property type="match status" value="1"/>
</dbReference>
<sequence length="325" mass="36595">MPSNYFFIHWAKDVAISPTQLSFSFTYDATTMPAMADHFFADHCLVPAAMTNEMFIQAAVALAQVDDYFPIAIDHFRVDRALSFALGQQQQVCLHCEQVAPLQFQLTLTTDLYNKAGKLTRRGVTVACASIRLQAKLPENLPAVPMAAKLDHYAMPATAYYQHINHTHGPLFQTMTGQFSLDPKQRCIASTFNIQRHEAQFSQQPDLAFICSPLAIDSVLQTAVLNCIQIESQDKPTFYSKLPVQMQHVYILQAFNMAQDYHCQGAITLLQGPDQHMNFRVHDRNGECSAYFGHIGLKHAPIELRNSIQFDTDLACYRQQVETAS</sequence>
<feature type="active site" description="Proton acceptor; for dehydratase activity" evidence="1">
    <location>
        <position position="38"/>
    </location>
</feature>
<dbReference type="OrthoDB" id="5856848at2"/>
<gene>
    <name evidence="3" type="ORF">D1Z90_02860</name>
</gene>
<organism evidence="3 4">
    <name type="scientific">Motilimonas pumila</name>
    <dbReference type="NCBI Taxonomy" id="2303987"/>
    <lineage>
        <taxon>Bacteria</taxon>
        <taxon>Pseudomonadati</taxon>
        <taxon>Pseudomonadota</taxon>
        <taxon>Gammaproteobacteria</taxon>
        <taxon>Alteromonadales</taxon>
        <taxon>Alteromonadales genera incertae sedis</taxon>
        <taxon>Motilimonas</taxon>
    </lineage>
</organism>
<name>A0A418YIF3_9GAMM</name>
<dbReference type="InterPro" id="IPR042104">
    <property type="entry name" value="PKS_dehydratase_sf"/>
</dbReference>
<protein>
    <recommendedName>
        <fullName evidence="2">PKS/mFAS DH domain-containing protein</fullName>
    </recommendedName>
</protein>
<dbReference type="AlphaFoldDB" id="A0A418YIF3"/>
<evidence type="ECO:0000259" key="2">
    <source>
        <dbReference type="PROSITE" id="PS52019"/>
    </source>
</evidence>
<feature type="domain" description="PKS/mFAS DH" evidence="2">
    <location>
        <begin position="4"/>
        <end position="308"/>
    </location>
</feature>
<feature type="active site" description="Proton donor; for dehydratase activity" evidence="1">
    <location>
        <position position="217"/>
    </location>
</feature>
<evidence type="ECO:0000313" key="4">
    <source>
        <dbReference type="Proteomes" id="UP000283255"/>
    </source>
</evidence>
<reference evidence="3 4" key="2">
    <citation type="submission" date="2019-01" db="EMBL/GenBank/DDBJ databases">
        <title>Motilimonas pumilus sp. nov., isolated from the gut of sea cucumber (Apostichopus japonicus).</title>
        <authorList>
            <person name="Wang F.-Q."/>
            <person name="Ren L.-H."/>
            <person name="Lin Y.-W."/>
            <person name="Sun G.-H."/>
            <person name="Du Z.-J."/>
            <person name="Zhao J.-X."/>
            <person name="Liu X.-J."/>
            <person name="Liu L.-J."/>
        </authorList>
    </citation>
    <scope>NUCLEOTIDE SEQUENCE [LARGE SCALE GENOMIC DNA]</scope>
    <source>
        <strain evidence="3 4">PLHSC7-2</strain>
    </source>
</reference>